<keyword evidence="2" id="KW-1185">Reference proteome</keyword>
<evidence type="ECO:0008006" key="3">
    <source>
        <dbReference type="Google" id="ProtNLM"/>
    </source>
</evidence>
<sequence>MWLLLINAGRAHLSRQRRSAFGHGKNRWRTGMRATMMMAVLMMGLAAPVAANPPLREVKQIDDALYTVGLANEIRRKCPDISARFFKAVRFLRALEDKARGLGYSEAEIRAHLESDAEKKRLRARAADEMKAAGYKQDTDGYCALGRAEIAQKTEIGALLRVSR</sequence>
<accession>Q163R3</accession>
<dbReference type="Proteomes" id="UP000007029">
    <property type="component" value="Chromosome"/>
</dbReference>
<evidence type="ECO:0000313" key="2">
    <source>
        <dbReference type="Proteomes" id="UP000007029"/>
    </source>
</evidence>
<gene>
    <name evidence="1" type="ordered locus">RD1_3279</name>
</gene>
<protein>
    <recommendedName>
        <fullName evidence="3">NADH dehydrogenase subunit E</fullName>
    </recommendedName>
</protein>
<dbReference type="InterPro" id="IPR020349">
    <property type="entry name" value="Uncharacterised_14.7kDa"/>
</dbReference>
<dbReference type="eggNOG" id="ENOG50330KF">
    <property type="taxonomic scope" value="Bacteria"/>
</dbReference>
<dbReference type="AlphaFoldDB" id="Q163R3"/>
<proteinExistence type="predicted"/>
<dbReference type="STRING" id="375451.RD1_3279"/>
<name>Q163R3_ROSDO</name>
<dbReference type="EMBL" id="CP000362">
    <property type="protein sequence ID" value="ABG32780.1"/>
    <property type="molecule type" value="Genomic_DNA"/>
</dbReference>
<dbReference type="HOGENOM" id="CLU_123859_1_0_5"/>
<evidence type="ECO:0000313" key="1">
    <source>
        <dbReference type="EMBL" id="ABG32780.1"/>
    </source>
</evidence>
<dbReference type="KEGG" id="rde:RD1_3279"/>
<organism evidence="1 2">
    <name type="scientific">Roseobacter denitrificans (strain ATCC 33942 / OCh 114)</name>
    <name type="common">Erythrobacter sp. (strain OCh 114)</name>
    <name type="synonym">Roseobacter denitrificans</name>
    <dbReference type="NCBI Taxonomy" id="375451"/>
    <lineage>
        <taxon>Bacteria</taxon>
        <taxon>Pseudomonadati</taxon>
        <taxon>Pseudomonadota</taxon>
        <taxon>Alphaproteobacteria</taxon>
        <taxon>Rhodobacterales</taxon>
        <taxon>Roseobacteraceae</taxon>
        <taxon>Roseobacter</taxon>
    </lineage>
</organism>
<reference evidence="1 2" key="1">
    <citation type="journal article" date="2007" name="J. Bacteriol.">
        <title>The complete genome sequence of Roseobacter denitrificans reveals a mixotrophic rather than photosynthetic metabolism.</title>
        <authorList>
            <person name="Swingley W.D."/>
            <person name="Sadekar S."/>
            <person name="Mastrian S.D."/>
            <person name="Matthies H.J."/>
            <person name="Hao J."/>
            <person name="Ramos H."/>
            <person name="Acharya C.R."/>
            <person name="Conrad A.L."/>
            <person name="Taylor H.L."/>
            <person name="Dejesa L.C."/>
            <person name="Shah M.K."/>
            <person name="O'huallachain M.E."/>
            <person name="Lince M.T."/>
            <person name="Blankenship R.E."/>
            <person name="Beatty J.T."/>
            <person name="Touchman J.W."/>
        </authorList>
    </citation>
    <scope>NUCLEOTIDE SEQUENCE [LARGE SCALE GENOMIC DNA]</scope>
    <source>
        <strain evidence="2">ATCC 33942 / OCh 114</strain>
    </source>
</reference>
<dbReference type="Pfam" id="PF17267">
    <property type="entry name" value="DUF5333"/>
    <property type="match status" value="1"/>
</dbReference>